<evidence type="ECO:0000313" key="1">
    <source>
        <dbReference type="EMBL" id="KKP74590.1"/>
    </source>
</evidence>
<dbReference type="AlphaFoldDB" id="A0A0G0EHC5"/>
<comment type="caution">
    <text evidence="1">The sequence shown here is derived from an EMBL/GenBank/DDBJ whole genome shotgun (WGS) entry which is preliminary data.</text>
</comment>
<accession>A0A0G0EHC5</accession>
<name>A0A0G0EHC5_9BACT</name>
<evidence type="ECO:0000313" key="2">
    <source>
        <dbReference type="Proteomes" id="UP000034816"/>
    </source>
</evidence>
<dbReference type="Proteomes" id="UP000034816">
    <property type="component" value="Unassembled WGS sequence"/>
</dbReference>
<sequence>MDYSKQSCLIKNQFTNAQPADIMYYQQLRKKMNSPYLYQATLIVEKVGERLNQSQTHELKALIIEALERAESKGYERAITDPKVMARLKEVILLTDD</sequence>
<organism evidence="1 2">
    <name type="scientific">candidate division WS6 bacterium GW2011_GWF1_35_23</name>
    <dbReference type="NCBI Taxonomy" id="1619097"/>
    <lineage>
        <taxon>Bacteria</taxon>
        <taxon>Candidatus Dojkabacteria</taxon>
    </lineage>
</organism>
<gene>
    <name evidence="1" type="ORF">UR73_C0038G0023</name>
</gene>
<reference evidence="1 2" key="1">
    <citation type="journal article" date="2015" name="Nature">
        <title>rRNA introns, odd ribosomes, and small enigmatic genomes across a large radiation of phyla.</title>
        <authorList>
            <person name="Brown C.T."/>
            <person name="Hug L.A."/>
            <person name="Thomas B.C."/>
            <person name="Sharon I."/>
            <person name="Castelle C.J."/>
            <person name="Singh A."/>
            <person name="Wilkins M.J."/>
            <person name="Williams K.H."/>
            <person name="Banfield J.F."/>
        </authorList>
    </citation>
    <scope>NUCLEOTIDE SEQUENCE [LARGE SCALE GENOMIC DNA]</scope>
</reference>
<dbReference type="EMBL" id="LBQH01000038">
    <property type="protein sequence ID" value="KKP74590.1"/>
    <property type="molecule type" value="Genomic_DNA"/>
</dbReference>
<protein>
    <submittedName>
        <fullName evidence="1">Uncharacterized protein</fullName>
    </submittedName>
</protein>
<proteinExistence type="predicted"/>